<reference evidence="11" key="1">
    <citation type="submission" date="2014-05" db="EMBL/GenBank/DDBJ databases">
        <title>Whole genome sequencing of Lactobacillus casei NRIC0644.</title>
        <authorList>
            <person name="Atarashi H."/>
            <person name="Yoshida Y."/>
            <person name="Fujimura S."/>
            <person name="Tanaka N."/>
            <person name="Shiwa Y."/>
            <person name="Yoshikawa H."/>
            <person name="Okada S."/>
            <person name="Nakagawa J."/>
        </authorList>
    </citation>
    <scope>NUCLEOTIDE SEQUENCE [LARGE SCALE GENOMIC DNA]</scope>
    <source>
        <strain evidence="11">NRIC0644</strain>
    </source>
</reference>
<keyword evidence="4" id="KW-0067">ATP-binding</keyword>
<dbReference type="InterPro" id="IPR027417">
    <property type="entry name" value="P-loop_NTPase"/>
</dbReference>
<evidence type="ECO:0000313" key="10">
    <source>
        <dbReference type="EMBL" id="GAN36146.1"/>
    </source>
</evidence>
<dbReference type="SUPFAM" id="SSF90123">
    <property type="entry name" value="ABC transporter transmembrane region"/>
    <property type="match status" value="1"/>
</dbReference>
<comment type="caution">
    <text evidence="10">The sequence shown here is derived from an EMBL/GenBank/DDBJ whole genome shotgun (WGS) entry which is preliminary data.</text>
</comment>
<feature type="domain" description="ABC transporter" evidence="8">
    <location>
        <begin position="325"/>
        <end position="533"/>
    </location>
</feature>
<dbReference type="InterPro" id="IPR039421">
    <property type="entry name" value="Type_1_exporter"/>
</dbReference>
<dbReference type="PROSITE" id="PS50893">
    <property type="entry name" value="ABC_TRANSPORTER_2"/>
    <property type="match status" value="1"/>
</dbReference>
<dbReference type="PROSITE" id="PS00211">
    <property type="entry name" value="ABC_TRANSPORTER_1"/>
    <property type="match status" value="1"/>
</dbReference>
<dbReference type="AlphaFoldDB" id="A0A0C9PME8"/>
<feature type="transmembrane region" description="Helical" evidence="7">
    <location>
        <begin position="239"/>
        <end position="261"/>
    </location>
</feature>
<feature type="transmembrane region" description="Helical" evidence="7">
    <location>
        <begin position="128"/>
        <end position="147"/>
    </location>
</feature>
<feature type="transmembrane region" description="Helical" evidence="7">
    <location>
        <begin position="153"/>
        <end position="171"/>
    </location>
</feature>
<dbReference type="Pfam" id="PF00005">
    <property type="entry name" value="ABC_tran"/>
    <property type="match status" value="1"/>
</dbReference>
<sequence length="533" mass="59371">MTFFQELLRLKWRLVAYIGLYGLMTSALTATAVLSGNAMTALTHFHRTMFIEAALLLVMVTITQLALATLTNIDQFVLQRHLNNNIRRQLVANIAKMSYLTYHRRADAVYTSWLTNDMNTINQQGLRYFSYMIQAIWQVLLSAIVLVNYQISFLPTVTLAATALLTVPLLYRKRLARAAAEFSYQNERLTKKITDVLAGFGTLLMANRQMLLIHQISHASDETGQANLHYMQFDMFTQFLINLVNLTSQLALLIQAGLLAYHHQLAVGAVVTIYSLGGSTFSGLTLLSFSLTTLKSVKPIFKKFGAAAITLPSTGQKIGPLAQALKIKQLDFTYGNCREPILRQLNLTISALTKIAVVGASGRGKTTLVKLLTGLLQPTHGGIYWDQMPYPEIDGGSLRNQITYIDQSPYLFNASIRFNITLGDPFTDRQLNQVLALCRLTTFVANQPHGLETILSQNGSNISGGQKQRLVLARGLIRNRRLVITDESTAALDEPTAIKIEQLLVTLPNITLIMITHHLHSQIAKQVDRIIKL</sequence>
<evidence type="ECO:0000256" key="4">
    <source>
        <dbReference type="ARBA" id="ARBA00022840"/>
    </source>
</evidence>
<dbReference type="PANTHER" id="PTHR24221:SF654">
    <property type="entry name" value="ATP-BINDING CASSETTE SUB-FAMILY B MEMBER 6"/>
    <property type="match status" value="1"/>
</dbReference>
<name>A0A0C9PME8_LACPA</name>
<dbReference type="InterPro" id="IPR011527">
    <property type="entry name" value="ABC1_TM_dom"/>
</dbReference>
<evidence type="ECO:0000259" key="8">
    <source>
        <dbReference type="PROSITE" id="PS50893"/>
    </source>
</evidence>
<dbReference type="GO" id="GO:0005524">
    <property type="term" value="F:ATP binding"/>
    <property type="evidence" value="ECO:0007669"/>
    <property type="project" value="UniProtKB-KW"/>
</dbReference>
<keyword evidence="2 7" id="KW-0812">Transmembrane</keyword>
<dbReference type="InterPro" id="IPR036640">
    <property type="entry name" value="ABC1_TM_sf"/>
</dbReference>
<proteinExistence type="predicted"/>
<evidence type="ECO:0000256" key="3">
    <source>
        <dbReference type="ARBA" id="ARBA00022741"/>
    </source>
</evidence>
<dbReference type="RefSeq" id="WP_045625769.1">
    <property type="nucleotide sequence ID" value="NZ_BAYM01000050.1"/>
</dbReference>
<dbReference type="GO" id="GO:0005886">
    <property type="term" value="C:plasma membrane"/>
    <property type="evidence" value="ECO:0007669"/>
    <property type="project" value="UniProtKB-SubCell"/>
</dbReference>
<evidence type="ECO:0000259" key="9">
    <source>
        <dbReference type="PROSITE" id="PS50929"/>
    </source>
</evidence>
<dbReference type="InterPro" id="IPR017871">
    <property type="entry name" value="ABC_transporter-like_CS"/>
</dbReference>
<evidence type="ECO:0000256" key="2">
    <source>
        <dbReference type="ARBA" id="ARBA00022692"/>
    </source>
</evidence>
<dbReference type="PANTHER" id="PTHR24221">
    <property type="entry name" value="ATP-BINDING CASSETTE SUB-FAMILY B"/>
    <property type="match status" value="1"/>
</dbReference>
<dbReference type="SMART" id="SM00382">
    <property type="entry name" value="AAA"/>
    <property type="match status" value="1"/>
</dbReference>
<keyword evidence="3" id="KW-0547">Nucleotide-binding</keyword>
<keyword evidence="5 7" id="KW-1133">Transmembrane helix</keyword>
<dbReference type="InterPro" id="IPR003439">
    <property type="entry name" value="ABC_transporter-like_ATP-bd"/>
</dbReference>
<keyword evidence="6 7" id="KW-0472">Membrane</keyword>
<feature type="transmembrane region" description="Helical" evidence="7">
    <location>
        <begin position="54"/>
        <end position="78"/>
    </location>
</feature>
<dbReference type="Gene3D" id="1.20.1560.10">
    <property type="entry name" value="ABC transporter type 1, transmembrane domain"/>
    <property type="match status" value="1"/>
</dbReference>
<feature type="transmembrane region" description="Helical" evidence="7">
    <location>
        <begin position="273"/>
        <end position="294"/>
    </location>
</feature>
<dbReference type="GO" id="GO:0016887">
    <property type="term" value="F:ATP hydrolysis activity"/>
    <property type="evidence" value="ECO:0007669"/>
    <property type="project" value="InterPro"/>
</dbReference>
<dbReference type="Proteomes" id="UP000032552">
    <property type="component" value="Unassembled WGS sequence"/>
</dbReference>
<comment type="subcellular location">
    <subcellularLocation>
        <location evidence="1">Cell membrane</location>
        <topology evidence="1">Multi-pass membrane protein</topology>
    </subcellularLocation>
</comment>
<accession>A0A0C9PME8</accession>
<evidence type="ECO:0000256" key="1">
    <source>
        <dbReference type="ARBA" id="ARBA00004651"/>
    </source>
</evidence>
<evidence type="ECO:0000256" key="7">
    <source>
        <dbReference type="SAM" id="Phobius"/>
    </source>
</evidence>
<gene>
    <name evidence="10" type="ORF">LC0644_0735</name>
</gene>
<dbReference type="Pfam" id="PF00664">
    <property type="entry name" value="ABC_membrane"/>
    <property type="match status" value="1"/>
</dbReference>
<protein>
    <submittedName>
        <fullName evidence="10">ABC transporter</fullName>
    </submittedName>
</protein>
<dbReference type="InterPro" id="IPR003593">
    <property type="entry name" value="AAA+_ATPase"/>
</dbReference>
<dbReference type="CDD" id="cd03228">
    <property type="entry name" value="ABCC_MRP_Like"/>
    <property type="match status" value="1"/>
</dbReference>
<organism evidence="10 11">
    <name type="scientific">Lacticaseibacillus paracasei NRIC 0644</name>
    <dbReference type="NCBI Taxonomy" id="1435038"/>
    <lineage>
        <taxon>Bacteria</taxon>
        <taxon>Bacillati</taxon>
        <taxon>Bacillota</taxon>
        <taxon>Bacilli</taxon>
        <taxon>Lactobacillales</taxon>
        <taxon>Lactobacillaceae</taxon>
        <taxon>Lacticaseibacillus</taxon>
    </lineage>
</organism>
<dbReference type="EMBL" id="BAYM01000050">
    <property type="protein sequence ID" value="GAN36146.1"/>
    <property type="molecule type" value="Genomic_DNA"/>
</dbReference>
<dbReference type="Gene3D" id="3.40.50.300">
    <property type="entry name" value="P-loop containing nucleotide triphosphate hydrolases"/>
    <property type="match status" value="1"/>
</dbReference>
<dbReference type="PROSITE" id="PS50929">
    <property type="entry name" value="ABC_TM1F"/>
    <property type="match status" value="1"/>
</dbReference>
<dbReference type="GO" id="GO:0034040">
    <property type="term" value="F:ATPase-coupled lipid transmembrane transporter activity"/>
    <property type="evidence" value="ECO:0007669"/>
    <property type="project" value="TreeGrafter"/>
</dbReference>
<evidence type="ECO:0000256" key="5">
    <source>
        <dbReference type="ARBA" id="ARBA00022989"/>
    </source>
</evidence>
<dbReference type="GO" id="GO:0140359">
    <property type="term" value="F:ABC-type transporter activity"/>
    <property type="evidence" value="ECO:0007669"/>
    <property type="project" value="InterPro"/>
</dbReference>
<feature type="domain" description="ABC transmembrane type-1" evidence="9">
    <location>
        <begin position="15"/>
        <end position="296"/>
    </location>
</feature>
<evidence type="ECO:0000313" key="11">
    <source>
        <dbReference type="Proteomes" id="UP000032552"/>
    </source>
</evidence>
<feature type="transmembrane region" description="Helical" evidence="7">
    <location>
        <begin position="12"/>
        <end position="34"/>
    </location>
</feature>
<evidence type="ECO:0000256" key="6">
    <source>
        <dbReference type="ARBA" id="ARBA00023136"/>
    </source>
</evidence>
<dbReference type="SUPFAM" id="SSF52540">
    <property type="entry name" value="P-loop containing nucleoside triphosphate hydrolases"/>
    <property type="match status" value="1"/>
</dbReference>